<name>A0A7X0FTQ5_9ACTN</name>
<dbReference type="Proteomes" id="UP000546324">
    <property type="component" value="Unassembled WGS sequence"/>
</dbReference>
<evidence type="ECO:0000313" key="1">
    <source>
        <dbReference type="EMBL" id="MBB6393522.1"/>
    </source>
</evidence>
<gene>
    <name evidence="1" type="ORF">BKA00_000436</name>
</gene>
<reference evidence="1 2" key="1">
    <citation type="submission" date="2020-08" db="EMBL/GenBank/DDBJ databases">
        <title>Sequencing the genomes of 1000 actinobacteria strains.</title>
        <authorList>
            <person name="Klenk H.-P."/>
        </authorList>
    </citation>
    <scope>NUCLEOTIDE SEQUENCE [LARGE SCALE GENOMIC DNA]</scope>
    <source>
        <strain evidence="1 2">DSM 43675</strain>
    </source>
</reference>
<organism evidence="1 2">
    <name type="scientific">Actinomadura coerulea</name>
    <dbReference type="NCBI Taxonomy" id="46159"/>
    <lineage>
        <taxon>Bacteria</taxon>
        <taxon>Bacillati</taxon>
        <taxon>Actinomycetota</taxon>
        <taxon>Actinomycetes</taxon>
        <taxon>Streptosporangiales</taxon>
        <taxon>Thermomonosporaceae</taxon>
        <taxon>Actinomadura</taxon>
    </lineage>
</organism>
<proteinExistence type="predicted"/>
<evidence type="ECO:0000313" key="2">
    <source>
        <dbReference type="Proteomes" id="UP000546324"/>
    </source>
</evidence>
<protein>
    <submittedName>
        <fullName evidence="1">Uncharacterized protein</fullName>
    </submittedName>
</protein>
<accession>A0A7X0FTQ5</accession>
<dbReference type="AlphaFoldDB" id="A0A7X0FTQ5"/>
<sequence length="71" mass="7552">MTRPRTGLDWHSAAHWGGGRRLPCVHCGRGAFCRDRKGHPCHKTCAETAIRDAAEPAWNTSGALGLGGEAA</sequence>
<comment type="caution">
    <text evidence="1">The sequence shown here is derived from an EMBL/GenBank/DDBJ whole genome shotgun (WGS) entry which is preliminary data.</text>
</comment>
<dbReference type="EMBL" id="JACHMQ010000001">
    <property type="protein sequence ID" value="MBB6393522.1"/>
    <property type="molecule type" value="Genomic_DNA"/>
</dbReference>
<keyword evidence="2" id="KW-1185">Reference proteome</keyword>